<feature type="non-terminal residue" evidence="3">
    <location>
        <position position="394"/>
    </location>
</feature>
<feature type="region of interest" description="Disordered" evidence="1">
    <location>
        <begin position="126"/>
        <end position="168"/>
    </location>
</feature>
<organism evidence="3 4">
    <name type="scientific">Chrysochromulina tobinii</name>
    <dbReference type="NCBI Taxonomy" id="1460289"/>
    <lineage>
        <taxon>Eukaryota</taxon>
        <taxon>Haptista</taxon>
        <taxon>Haptophyta</taxon>
        <taxon>Prymnesiophyceae</taxon>
        <taxon>Prymnesiales</taxon>
        <taxon>Chrysochromulinaceae</taxon>
        <taxon>Chrysochromulina</taxon>
    </lineage>
</organism>
<comment type="caution">
    <text evidence="3">The sequence shown here is derived from an EMBL/GenBank/DDBJ whole genome shotgun (WGS) entry which is preliminary data.</text>
</comment>
<proteinExistence type="predicted"/>
<accession>A0A0M0LPR7</accession>
<feature type="compositionally biased region" description="Low complexity" evidence="1">
    <location>
        <begin position="147"/>
        <end position="168"/>
    </location>
</feature>
<feature type="transmembrane region" description="Helical" evidence="2">
    <location>
        <begin position="308"/>
        <end position="331"/>
    </location>
</feature>
<dbReference type="Proteomes" id="UP000037460">
    <property type="component" value="Unassembled WGS sequence"/>
</dbReference>
<feature type="non-terminal residue" evidence="3">
    <location>
        <position position="1"/>
    </location>
</feature>
<evidence type="ECO:0000256" key="2">
    <source>
        <dbReference type="SAM" id="Phobius"/>
    </source>
</evidence>
<evidence type="ECO:0000313" key="3">
    <source>
        <dbReference type="EMBL" id="KOO53019.1"/>
    </source>
</evidence>
<keyword evidence="4" id="KW-1185">Reference proteome</keyword>
<reference evidence="4" key="1">
    <citation type="journal article" date="2015" name="PLoS Genet.">
        <title>Genome Sequence and Transcriptome Analyses of Chrysochromulina tobin: Metabolic Tools for Enhanced Algal Fitness in the Prominent Order Prymnesiales (Haptophyceae).</title>
        <authorList>
            <person name="Hovde B.T."/>
            <person name="Deodato C.R."/>
            <person name="Hunsperger H.M."/>
            <person name="Ryken S.A."/>
            <person name="Yost W."/>
            <person name="Jha R.K."/>
            <person name="Patterson J."/>
            <person name="Monnat R.J. Jr."/>
            <person name="Barlow S.B."/>
            <person name="Starkenburg S.R."/>
            <person name="Cattolico R.A."/>
        </authorList>
    </citation>
    <scope>NUCLEOTIDE SEQUENCE</scope>
    <source>
        <strain evidence="4">CCMP291</strain>
    </source>
</reference>
<name>A0A0M0LPR7_9EUKA</name>
<gene>
    <name evidence="3" type="ORF">Ctob_016742</name>
</gene>
<dbReference type="AlphaFoldDB" id="A0A0M0LPR7"/>
<keyword evidence="2" id="KW-0472">Membrane</keyword>
<protein>
    <submittedName>
        <fullName evidence="3">Uncharacterized protein</fullName>
    </submittedName>
</protein>
<feature type="region of interest" description="Disordered" evidence="1">
    <location>
        <begin position="222"/>
        <end position="261"/>
    </location>
</feature>
<sequence>FSALDAQADCLQCVGATVHQHRLDRATGTATLPAHVKVAGKRSGALLSRDGRADTAANTGAALAASCNPGDHPAAATTTSIDDRSGEMRLDAANGKPYTFDAFVDYYGERAFEAWDAATPAAVIASSPLRSSSPPRPLREEPPLPASPNKRTARPARTPTPSSPPKAAALPATVAEVLKMTEAEVLAMEVAPPLPSSWEDDELSADEDLDTGCPRVLATAVLTTHHRRDASADASPPRSPSRKEGTPDATHVHRPVPSKQQQHAARVALEAATQLAEAAARLAQSPLGMAAGSMGAASATAPGAFTSLISALPALVIFLTLLALVAALFGTAPPADAMPPRGTPKAYSLFVPPGCSRHGAPVPAGVGVYNSYTLAVADGASGVQGGVAQQGHAS</sequence>
<keyword evidence="2" id="KW-1133">Transmembrane helix</keyword>
<evidence type="ECO:0000256" key="1">
    <source>
        <dbReference type="SAM" id="MobiDB-lite"/>
    </source>
</evidence>
<keyword evidence="2" id="KW-0812">Transmembrane</keyword>
<evidence type="ECO:0000313" key="4">
    <source>
        <dbReference type="Proteomes" id="UP000037460"/>
    </source>
</evidence>
<dbReference type="EMBL" id="JWZX01000417">
    <property type="protein sequence ID" value="KOO53019.1"/>
    <property type="molecule type" value="Genomic_DNA"/>
</dbReference>